<accession>A0AA49FKL9</accession>
<protein>
    <submittedName>
        <fullName evidence="2">YfiR family protein</fullName>
    </submittedName>
</protein>
<dbReference type="AlphaFoldDB" id="A0AA49FKL9"/>
<dbReference type="Proteomes" id="UP001234916">
    <property type="component" value="Chromosome"/>
</dbReference>
<proteinExistence type="predicted"/>
<keyword evidence="1" id="KW-0732">Signal</keyword>
<dbReference type="InterPro" id="IPR025293">
    <property type="entry name" value="YfiR/HmsC-like"/>
</dbReference>
<dbReference type="EMBL" id="CP107246">
    <property type="protein sequence ID" value="WIM05150.1"/>
    <property type="molecule type" value="Genomic_DNA"/>
</dbReference>
<organism evidence="2">
    <name type="scientific">Candidatus Nitricoxidivorans perseverans</name>
    <dbReference type="NCBI Taxonomy" id="2975601"/>
    <lineage>
        <taxon>Bacteria</taxon>
        <taxon>Pseudomonadati</taxon>
        <taxon>Pseudomonadota</taxon>
        <taxon>Betaproteobacteria</taxon>
        <taxon>Nitrosomonadales</taxon>
        <taxon>Sterolibacteriaceae</taxon>
        <taxon>Candidatus Nitricoxidivorans</taxon>
    </lineage>
</organism>
<feature type="signal peptide" evidence="1">
    <location>
        <begin position="1"/>
        <end position="22"/>
    </location>
</feature>
<name>A0AA49FKL9_9PROT</name>
<dbReference type="KEGG" id="npv:OHM77_10645"/>
<gene>
    <name evidence="2" type="ORF">OHM77_10645</name>
</gene>
<evidence type="ECO:0000313" key="2">
    <source>
        <dbReference type="EMBL" id="WIM05150.1"/>
    </source>
</evidence>
<evidence type="ECO:0000256" key="1">
    <source>
        <dbReference type="SAM" id="SignalP"/>
    </source>
</evidence>
<reference evidence="2" key="1">
    <citation type="journal article" date="2023" name="Nat. Microbiol.">
        <title>Enrichment and characterization of a nitric oxide-reducing microbial community in a continuous bioreactor.</title>
        <authorList>
            <person name="Garrido-Amador P."/>
            <person name="Stortenbeker N."/>
            <person name="Wessels H.J.C.T."/>
            <person name="Speth D.R."/>
            <person name="Garcia-Heredia I."/>
            <person name="Kartal B."/>
        </authorList>
    </citation>
    <scope>NUCLEOTIDE SEQUENCE</scope>
    <source>
        <strain evidence="2">MAG1</strain>
    </source>
</reference>
<dbReference type="Pfam" id="PF13689">
    <property type="entry name" value="DUF4154"/>
    <property type="match status" value="1"/>
</dbReference>
<feature type="chain" id="PRO_5041217391" evidence="1">
    <location>
        <begin position="23"/>
        <end position="171"/>
    </location>
</feature>
<sequence length="171" mass="19005">MGTWLRLLGILCLALPAGPAMTQQGSASEQTVHAALVFNFMKFTEWPVAEGSLKLCVASGDRQQIEALENLAGKQVRGQVLVVARLHPRETNCQVLFVDSRQRWEESLGNRRSLVQTLTVGAYAGFAWDGGMIEIARHEGSARFDVNLAEVRRAGLRLYPQLLRLARQVFE</sequence>